<comment type="catalytic activity">
    <reaction evidence="10">
        <text>12-octadecanoyloxy-octadecanoate + H2O = 12-hydroxyoctadecanoate + octadecanoate + H(+)</text>
        <dbReference type="Rhea" id="RHEA:52080"/>
        <dbReference type="ChEBI" id="CHEBI:15377"/>
        <dbReference type="ChEBI" id="CHEBI:15378"/>
        <dbReference type="ChEBI" id="CHEBI:25629"/>
        <dbReference type="ChEBI" id="CHEBI:84201"/>
        <dbReference type="ChEBI" id="CHEBI:136330"/>
    </reaction>
    <physiologicalReaction direction="left-to-right" evidence="10">
        <dbReference type="Rhea" id="RHEA:52081"/>
    </physiologicalReaction>
</comment>
<evidence type="ECO:0000256" key="3">
    <source>
        <dbReference type="ARBA" id="ARBA00009300"/>
    </source>
</evidence>
<comment type="subcellular location">
    <subcellularLocation>
        <location evidence="2">Endomembrane system</location>
        <topology evidence="2">Multi-pass membrane protein</topology>
    </subcellularLocation>
</comment>
<keyword evidence="19" id="KW-1185">Reference proteome</keyword>
<evidence type="ECO:0000256" key="16">
    <source>
        <dbReference type="ARBA" id="ARBA00049428"/>
    </source>
</evidence>
<dbReference type="InterPro" id="IPR006838">
    <property type="entry name" value="ADTRP_AIG1"/>
</dbReference>
<evidence type="ECO:0000313" key="18">
    <source>
        <dbReference type="EMBL" id="VVC93201.1"/>
    </source>
</evidence>
<keyword evidence="4 17" id="KW-0812">Transmembrane</keyword>
<dbReference type="PANTHER" id="PTHR10989">
    <property type="entry name" value="ANDROGEN-INDUCED PROTEIN 1-RELATED"/>
    <property type="match status" value="1"/>
</dbReference>
<keyword evidence="5 17" id="KW-1133">Transmembrane helix</keyword>
<comment type="catalytic activity">
    <reaction evidence="11">
        <text>12-(9Z-octadecenoyloxy)-octadecanoate + H2O = 12-hydroxyoctadecanoate + (9Z)-octadecenoate + H(+)</text>
        <dbReference type="Rhea" id="RHEA:52060"/>
        <dbReference type="ChEBI" id="CHEBI:15377"/>
        <dbReference type="ChEBI" id="CHEBI:15378"/>
        <dbReference type="ChEBI" id="CHEBI:30823"/>
        <dbReference type="ChEBI" id="CHEBI:84201"/>
        <dbReference type="ChEBI" id="CHEBI:136302"/>
    </reaction>
    <physiologicalReaction direction="left-to-right" evidence="11">
        <dbReference type="Rhea" id="RHEA:52061"/>
    </physiologicalReaction>
</comment>
<comment type="catalytic activity">
    <reaction evidence="7">
        <text>12-hexadecanoyloxy-octadecanoate + H2O = 12-hydroxyoctadecanoate + hexadecanoate + H(+)</text>
        <dbReference type="Rhea" id="RHEA:52056"/>
        <dbReference type="ChEBI" id="CHEBI:7896"/>
        <dbReference type="ChEBI" id="CHEBI:15377"/>
        <dbReference type="ChEBI" id="CHEBI:15378"/>
        <dbReference type="ChEBI" id="CHEBI:83677"/>
        <dbReference type="ChEBI" id="CHEBI:84201"/>
    </reaction>
    <physiologicalReaction direction="left-to-right" evidence="7">
        <dbReference type="Rhea" id="RHEA:52057"/>
    </physiologicalReaction>
</comment>
<proteinExistence type="inferred from homology"/>
<sequence length="352" mass="40792">MALPILHLAAAVLFCYSIWYDQNYVKLVLVKSLDGYPCNNRRTPLKPPTIRKIKDALFSLAFPLAIYVTVAFWSIYYWDKELIFPEHVRKAFPVWLNHAMHTMVSVFMIVEMLTSYKTYPSRLLGYTLMSCVVLPYIALLFILYGQTGLWVYPVFAYMNWAGRIVFMGSSVIQTVYFIVACVNDIFGTNERSPIKPPTVRKIKDALFSLAFPLAIYVSVAFWSIYYWDKELIFPEHVRKAFPVWLNHVMHTVVSVFMIVEMLTSYKTYPSRLLGYTLMSCVVLPYIALLFILYGQTGLWVYPLFAYMNWAGRIVFMGSSVCLAHGLYLASEKINNILHPTRMEYQTGKTKCR</sequence>
<comment type="catalytic activity">
    <reaction evidence="9">
        <text>9-hexadecanoyloxy-octadecanoate + H2O = 9-hydroxy-octadecanoate + hexadecanoate + H(+)</text>
        <dbReference type="Rhea" id="RHEA:52052"/>
        <dbReference type="ChEBI" id="CHEBI:7896"/>
        <dbReference type="ChEBI" id="CHEBI:15377"/>
        <dbReference type="ChEBI" id="CHEBI:15378"/>
        <dbReference type="ChEBI" id="CHEBI:83670"/>
        <dbReference type="ChEBI" id="CHEBI:136286"/>
    </reaction>
    <physiologicalReaction direction="left-to-right" evidence="9">
        <dbReference type="Rhea" id="RHEA:52053"/>
    </physiologicalReaction>
</comment>
<evidence type="ECO:0000256" key="7">
    <source>
        <dbReference type="ARBA" id="ARBA00047368"/>
    </source>
</evidence>
<dbReference type="PANTHER" id="PTHR10989:SF16">
    <property type="entry name" value="AT02829P-RELATED"/>
    <property type="match status" value="1"/>
</dbReference>
<dbReference type="AlphaFoldDB" id="A0A5E4Q7B6"/>
<feature type="transmembrane region" description="Helical" evidence="17">
    <location>
        <begin position="272"/>
        <end position="294"/>
    </location>
</feature>
<dbReference type="GO" id="GO:0012505">
    <property type="term" value="C:endomembrane system"/>
    <property type="evidence" value="ECO:0007669"/>
    <property type="project" value="UniProtKB-SubCell"/>
</dbReference>
<evidence type="ECO:0000256" key="8">
    <source>
        <dbReference type="ARBA" id="ARBA00047427"/>
    </source>
</evidence>
<gene>
    <name evidence="18" type="ORF">LSINAPIS_LOCUS5442</name>
</gene>
<evidence type="ECO:0008006" key="20">
    <source>
        <dbReference type="Google" id="ProtNLM"/>
    </source>
</evidence>
<evidence type="ECO:0000256" key="14">
    <source>
        <dbReference type="ARBA" id="ARBA00049296"/>
    </source>
</evidence>
<evidence type="ECO:0000256" key="5">
    <source>
        <dbReference type="ARBA" id="ARBA00022989"/>
    </source>
</evidence>
<comment type="catalytic activity">
    <reaction evidence="14">
        <text>13-(9Z-octadecenoyloxy)-octadecanoate + H2O = 13-hydroxy-octadecanoate + (9Z)-octadecenoate + H(+)</text>
        <dbReference type="Rhea" id="RHEA:52064"/>
        <dbReference type="ChEBI" id="CHEBI:15377"/>
        <dbReference type="ChEBI" id="CHEBI:15378"/>
        <dbReference type="ChEBI" id="CHEBI:30823"/>
        <dbReference type="ChEBI" id="CHEBI:136303"/>
        <dbReference type="ChEBI" id="CHEBI:136304"/>
    </reaction>
    <physiologicalReaction direction="left-to-right" evidence="14">
        <dbReference type="Rhea" id="RHEA:52065"/>
    </physiologicalReaction>
</comment>
<evidence type="ECO:0000256" key="15">
    <source>
        <dbReference type="ARBA" id="ARBA00049322"/>
    </source>
</evidence>
<evidence type="ECO:0000256" key="2">
    <source>
        <dbReference type="ARBA" id="ARBA00004127"/>
    </source>
</evidence>
<evidence type="ECO:0000256" key="6">
    <source>
        <dbReference type="ARBA" id="ARBA00023136"/>
    </source>
</evidence>
<evidence type="ECO:0000313" key="19">
    <source>
        <dbReference type="Proteomes" id="UP000324832"/>
    </source>
</evidence>
<organism evidence="18 19">
    <name type="scientific">Leptidea sinapis</name>
    <dbReference type="NCBI Taxonomy" id="189913"/>
    <lineage>
        <taxon>Eukaryota</taxon>
        <taxon>Metazoa</taxon>
        <taxon>Ecdysozoa</taxon>
        <taxon>Arthropoda</taxon>
        <taxon>Hexapoda</taxon>
        <taxon>Insecta</taxon>
        <taxon>Pterygota</taxon>
        <taxon>Neoptera</taxon>
        <taxon>Endopterygota</taxon>
        <taxon>Lepidoptera</taxon>
        <taxon>Glossata</taxon>
        <taxon>Ditrysia</taxon>
        <taxon>Papilionoidea</taxon>
        <taxon>Pieridae</taxon>
        <taxon>Dismorphiinae</taxon>
        <taxon>Leptidea</taxon>
    </lineage>
</organism>
<feature type="transmembrane region" description="Helical" evidence="17">
    <location>
        <begin position="247"/>
        <end position="265"/>
    </location>
</feature>
<evidence type="ECO:0000256" key="1">
    <source>
        <dbReference type="ARBA" id="ARBA00000923"/>
    </source>
</evidence>
<evidence type="ECO:0000256" key="9">
    <source>
        <dbReference type="ARBA" id="ARBA00047863"/>
    </source>
</evidence>
<comment type="catalytic activity">
    <reaction evidence="15">
        <text>13-(9Z-hexadecenoyloxy)-octadecanoate + H2O = 13-hydroxy-octadecanoate + (9Z)-hexadecenoate + H(+)</text>
        <dbReference type="Rhea" id="RHEA:52076"/>
        <dbReference type="ChEBI" id="CHEBI:15377"/>
        <dbReference type="ChEBI" id="CHEBI:15378"/>
        <dbReference type="ChEBI" id="CHEBI:32372"/>
        <dbReference type="ChEBI" id="CHEBI:136304"/>
        <dbReference type="ChEBI" id="CHEBI:136315"/>
    </reaction>
    <physiologicalReaction direction="left-to-right" evidence="15">
        <dbReference type="Rhea" id="RHEA:52077"/>
    </physiologicalReaction>
</comment>
<feature type="transmembrane region" description="Helical" evidence="17">
    <location>
        <begin position="98"/>
        <end position="116"/>
    </location>
</feature>
<evidence type="ECO:0000256" key="13">
    <source>
        <dbReference type="ARBA" id="ARBA00049221"/>
    </source>
</evidence>
<evidence type="ECO:0000256" key="12">
    <source>
        <dbReference type="ARBA" id="ARBA00048800"/>
    </source>
</evidence>
<evidence type="ECO:0000256" key="17">
    <source>
        <dbReference type="SAM" id="Phobius"/>
    </source>
</evidence>
<feature type="transmembrane region" description="Helical" evidence="17">
    <location>
        <begin position="306"/>
        <end position="329"/>
    </location>
</feature>
<dbReference type="GO" id="GO:0016020">
    <property type="term" value="C:membrane"/>
    <property type="evidence" value="ECO:0007669"/>
    <property type="project" value="InterPro"/>
</dbReference>
<evidence type="ECO:0000256" key="4">
    <source>
        <dbReference type="ARBA" id="ARBA00022692"/>
    </source>
</evidence>
<comment type="catalytic activity">
    <reaction evidence="1">
        <text>9-(9Z-hexadecenoyloxy)-octadecanoate + H2O = (9Z)-hexadecenoate + 9-hydroxy-octadecanoate + H(+)</text>
        <dbReference type="Rhea" id="RHEA:52068"/>
        <dbReference type="ChEBI" id="CHEBI:15377"/>
        <dbReference type="ChEBI" id="CHEBI:15378"/>
        <dbReference type="ChEBI" id="CHEBI:32372"/>
        <dbReference type="ChEBI" id="CHEBI:136286"/>
        <dbReference type="ChEBI" id="CHEBI:136309"/>
    </reaction>
    <physiologicalReaction direction="left-to-right" evidence="1">
        <dbReference type="Rhea" id="RHEA:52069"/>
    </physiologicalReaction>
</comment>
<comment type="catalytic activity">
    <reaction evidence="16">
        <text>12-(9Z-hexadecenoyloxy)-octadecanoate + H2O = 12-hydroxyoctadecanoate + (9Z)-hexadecenoate + H(+)</text>
        <dbReference type="Rhea" id="RHEA:52072"/>
        <dbReference type="ChEBI" id="CHEBI:15377"/>
        <dbReference type="ChEBI" id="CHEBI:15378"/>
        <dbReference type="ChEBI" id="CHEBI:32372"/>
        <dbReference type="ChEBI" id="CHEBI:84201"/>
        <dbReference type="ChEBI" id="CHEBI:136312"/>
    </reaction>
    <physiologicalReaction direction="left-to-right" evidence="16">
        <dbReference type="Rhea" id="RHEA:52073"/>
    </physiologicalReaction>
</comment>
<keyword evidence="6 17" id="KW-0472">Membrane</keyword>
<evidence type="ECO:0000256" key="10">
    <source>
        <dbReference type="ARBA" id="ARBA00048680"/>
    </source>
</evidence>
<comment type="catalytic activity">
    <reaction evidence="12">
        <text>9-(9Z-octadecenoyloxy)-octadecanoate + H2O = 9-hydroxy-octadecanoate + (9Z)-octadecenoate + H(+)</text>
        <dbReference type="Rhea" id="RHEA:52048"/>
        <dbReference type="ChEBI" id="CHEBI:15377"/>
        <dbReference type="ChEBI" id="CHEBI:15378"/>
        <dbReference type="ChEBI" id="CHEBI:30823"/>
        <dbReference type="ChEBI" id="CHEBI:136282"/>
        <dbReference type="ChEBI" id="CHEBI:136286"/>
    </reaction>
    <physiologicalReaction direction="left-to-right" evidence="12">
        <dbReference type="Rhea" id="RHEA:52049"/>
    </physiologicalReaction>
</comment>
<comment type="catalytic activity">
    <reaction evidence="13">
        <text>9-octadecanoyloxy-octadecanoate + H2O = 9-hydroxy-octadecanoate + octadecanoate + H(+)</text>
        <dbReference type="Rhea" id="RHEA:52096"/>
        <dbReference type="ChEBI" id="CHEBI:15377"/>
        <dbReference type="ChEBI" id="CHEBI:15378"/>
        <dbReference type="ChEBI" id="CHEBI:25629"/>
        <dbReference type="ChEBI" id="CHEBI:136286"/>
        <dbReference type="ChEBI" id="CHEBI:136373"/>
    </reaction>
    <physiologicalReaction direction="left-to-right" evidence="13">
        <dbReference type="Rhea" id="RHEA:52097"/>
    </physiologicalReaction>
</comment>
<feature type="transmembrane region" description="Helical" evidence="17">
    <location>
        <begin position="123"/>
        <end position="144"/>
    </location>
</feature>
<feature type="transmembrane region" description="Helical" evidence="17">
    <location>
        <begin position="206"/>
        <end position="227"/>
    </location>
</feature>
<accession>A0A5E4Q7B6</accession>
<comment type="catalytic activity">
    <reaction evidence="8">
        <text>13-octadecanoyloxy-octadecanoate + H2O = 13-hydroxy-octadecanoate + octadecanoate + H(+)</text>
        <dbReference type="Rhea" id="RHEA:52084"/>
        <dbReference type="ChEBI" id="CHEBI:15377"/>
        <dbReference type="ChEBI" id="CHEBI:15378"/>
        <dbReference type="ChEBI" id="CHEBI:25629"/>
        <dbReference type="ChEBI" id="CHEBI:136304"/>
        <dbReference type="ChEBI" id="CHEBI:136335"/>
    </reaction>
    <physiologicalReaction direction="left-to-right" evidence="8">
        <dbReference type="Rhea" id="RHEA:52085"/>
    </physiologicalReaction>
</comment>
<comment type="similarity">
    <text evidence="3">Belongs to the AIG1 family.</text>
</comment>
<feature type="transmembrane region" description="Helical" evidence="17">
    <location>
        <begin position="56"/>
        <end position="78"/>
    </location>
</feature>
<dbReference type="Proteomes" id="UP000324832">
    <property type="component" value="Unassembled WGS sequence"/>
</dbReference>
<feature type="transmembrane region" description="Helical" evidence="17">
    <location>
        <begin position="164"/>
        <end position="186"/>
    </location>
</feature>
<protein>
    <recommendedName>
        <fullName evidence="20">Androgen-dependent TFPI-regulating protein</fullName>
    </recommendedName>
</protein>
<reference evidence="18 19" key="1">
    <citation type="submission" date="2017-07" db="EMBL/GenBank/DDBJ databases">
        <authorList>
            <person name="Talla V."/>
            <person name="Backstrom N."/>
        </authorList>
    </citation>
    <scope>NUCLEOTIDE SEQUENCE [LARGE SCALE GENOMIC DNA]</scope>
</reference>
<dbReference type="EMBL" id="FZQP02001559">
    <property type="protein sequence ID" value="VVC93201.1"/>
    <property type="molecule type" value="Genomic_DNA"/>
</dbReference>
<evidence type="ECO:0000256" key="11">
    <source>
        <dbReference type="ARBA" id="ARBA00048701"/>
    </source>
</evidence>
<dbReference type="Pfam" id="PF04750">
    <property type="entry name" value="Far-17a_AIG1"/>
    <property type="match status" value="1"/>
</dbReference>
<name>A0A5E4Q7B6_9NEOP</name>